<evidence type="ECO:0008006" key="6">
    <source>
        <dbReference type="Google" id="ProtNLM"/>
    </source>
</evidence>
<sequence>MFWAAVGYDVLLLAGISQKSTADKLKDREGFCRFYAFGKAVCDYLAYAGDERSDLTTAAAKVEKLMKDAQETSKEEERDMRRRLQACCHQFCKLVGGPQVLSEDGVRMNLNRTMQVLNRTGSLKSADHLRETHKYAWMVLPFIKNSVGRELGPEKEFGLEFSGSGRTRTDIKGSDMDVFLFAKSASSVSEEMMGKLRASLWSRCRKYNMYGTVLPLHPPPLADFRDKSRKPRPRPRCTDLTTSPRRSALRIVVKGRGDDWETYDILRCRPDELLPDFLQDLANEIVAEKGQAERAQKRGTRLHFSNRPGLPAAVGRGKQGSYGVRLRF</sequence>
<proteinExistence type="predicted"/>
<gene>
    <name evidence="4" type="ORF">AK812_SmicGene4166</name>
</gene>
<protein>
    <recommendedName>
        <fullName evidence="6">Polymerase nucleotidyl transferase domain-containing protein</fullName>
    </recommendedName>
</protein>
<comment type="caution">
    <text evidence="4">The sequence shown here is derived from an EMBL/GenBank/DDBJ whole genome shotgun (WGS) entry which is preliminary data.</text>
</comment>
<dbReference type="AlphaFoldDB" id="A0A1Q9EWY3"/>
<keyword evidence="3" id="KW-0732">Signal</keyword>
<feature type="coiled-coil region" evidence="1">
    <location>
        <begin position="52"/>
        <end position="79"/>
    </location>
</feature>
<dbReference type="Proteomes" id="UP000186817">
    <property type="component" value="Unassembled WGS sequence"/>
</dbReference>
<keyword evidence="5" id="KW-1185">Reference proteome</keyword>
<name>A0A1Q9EWY3_SYMMI</name>
<evidence type="ECO:0000256" key="2">
    <source>
        <dbReference type="SAM" id="MobiDB-lite"/>
    </source>
</evidence>
<feature type="chain" id="PRO_5010290610" description="Polymerase nucleotidyl transferase domain-containing protein" evidence="3">
    <location>
        <begin position="23"/>
        <end position="328"/>
    </location>
</feature>
<evidence type="ECO:0000313" key="5">
    <source>
        <dbReference type="Proteomes" id="UP000186817"/>
    </source>
</evidence>
<feature type="signal peptide" evidence="3">
    <location>
        <begin position="1"/>
        <end position="22"/>
    </location>
</feature>
<reference evidence="4 5" key="1">
    <citation type="submission" date="2016-02" db="EMBL/GenBank/DDBJ databases">
        <title>Genome analysis of coral dinoflagellate symbionts highlights evolutionary adaptations to a symbiotic lifestyle.</title>
        <authorList>
            <person name="Aranda M."/>
            <person name="Li Y."/>
            <person name="Liew Y.J."/>
            <person name="Baumgarten S."/>
            <person name="Simakov O."/>
            <person name="Wilson M."/>
            <person name="Piel J."/>
            <person name="Ashoor H."/>
            <person name="Bougouffa S."/>
            <person name="Bajic V.B."/>
            <person name="Ryu T."/>
            <person name="Ravasi T."/>
            <person name="Bayer T."/>
            <person name="Micklem G."/>
            <person name="Kim H."/>
            <person name="Bhak J."/>
            <person name="Lajeunesse T.C."/>
            <person name="Voolstra C.R."/>
        </authorList>
    </citation>
    <scope>NUCLEOTIDE SEQUENCE [LARGE SCALE GENOMIC DNA]</scope>
    <source>
        <strain evidence="4 5">CCMP2467</strain>
    </source>
</reference>
<dbReference type="OrthoDB" id="10505468at2759"/>
<keyword evidence="1" id="KW-0175">Coiled coil</keyword>
<evidence type="ECO:0000256" key="3">
    <source>
        <dbReference type="SAM" id="SignalP"/>
    </source>
</evidence>
<dbReference type="EMBL" id="LSRX01000051">
    <property type="protein sequence ID" value="OLQ11931.1"/>
    <property type="molecule type" value="Genomic_DNA"/>
</dbReference>
<evidence type="ECO:0000313" key="4">
    <source>
        <dbReference type="EMBL" id="OLQ11931.1"/>
    </source>
</evidence>
<feature type="region of interest" description="Disordered" evidence="2">
    <location>
        <begin position="297"/>
        <end position="316"/>
    </location>
</feature>
<feature type="region of interest" description="Disordered" evidence="2">
    <location>
        <begin position="221"/>
        <end position="240"/>
    </location>
</feature>
<evidence type="ECO:0000256" key="1">
    <source>
        <dbReference type="SAM" id="Coils"/>
    </source>
</evidence>
<accession>A0A1Q9EWY3</accession>
<organism evidence="4 5">
    <name type="scientific">Symbiodinium microadriaticum</name>
    <name type="common">Dinoflagellate</name>
    <name type="synonym">Zooxanthella microadriatica</name>
    <dbReference type="NCBI Taxonomy" id="2951"/>
    <lineage>
        <taxon>Eukaryota</taxon>
        <taxon>Sar</taxon>
        <taxon>Alveolata</taxon>
        <taxon>Dinophyceae</taxon>
        <taxon>Suessiales</taxon>
        <taxon>Symbiodiniaceae</taxon>
        <taxon>Symbiodinium</taxon>
    </lineage>
</organism>